<dbReference type="Proteomes" id="UP000054223">
    <property type="component" value="Unassembled WGS sequence"/>
</dbReference>
<comment type="caution">
    <text evidence="1">The sequence shown here is derived from an EMBL/GenBank/DDBJ whole genome shotgun (WGS) entry which is preliminary data.</text>
</comment>
<dbReference type="OrthoDB" id="982877at2"/>
<accession>A0A9X0HJ74</accession>
<protein>
    <submittedName>
        <fullName evidence="1">Uncharacterized protein</fullName>
    </submittedName>
</protein>
<reference evidence="1 2" key="1">
    <citation type="submission" date="2015-11" db="EMBL/GenBank/DDBJ databases">
        <title>Solirubrum puertoriconensis gen. nov. an environmental bacteria isolated in Puerto Rico.</title>
        <authorList>
            <person name="Cuebas-Irizarry M.F."/>
            <person name="Montalvo-Rodriguez R."/>
        </authorList>
    </citation>
    <scope>NUCLEOTIDE SEQUENCE [LARGE SCALE GENOMIC DNA]</scope>
    <source>
        <strain evidence="1 2">MC1A</strain>
    </source>
</reference>
<evidence type="ECO:0000313" key="2">
    <source>
        <dbReference type="Proteomes" id="UP000054223"/>
    </source>
</evidence>
<dbReference type="RefSeq" id="WP_059072607.1">
    <property type="nucleotide sequence ID" value="NZ_LNAL01000008.1"/>
</dbReference>
<proteinExistence type="predicted"/>
<name>A0A9X0HJ74_SOLP1</name>
<dbReference type="Pfam" id="PF20293">
    <property type="entry name" value="MC6"/>
    <property type="match status" value="1"/>
</dbReference>
<evidence type="ECO:0000313" key="1">
    <source>
        <dbReference type="EMBL" id="KUG06913.1"/>
    </source>
</evidence>
<keyword evidence="2" id="KW-1185">Reference proteome</keyword>
<sequence length="82" mass="9437">MITPTKHGDITKNALVVAAEVIKLLKKDDYNIDELHKVLAKKKEISLYLYNDVLLFLYLVDAIELVQDKVILIEKKDENVLN</sequence>
<dbReference type="EMBL" id="LNAL01000008">
    <property type="protein sequence ID" value="KUG06913.1"/>
    <property type="molecule type" value="Genomic_DNA"/>
</dbReference>
<gene>
    <name evidence="1" type="ORF">ASU33_06200</name>
</gene>
<organism evidence="1 2">
    <name type="scientific">Solirubrum puertoriconensis</name>
    <dbReference type="NCBI Taxonomy" id="1751427"/>
    <lineage>
        <taxon>Bacteria</taxon>
        <taxon>Pseudomonadati</taxon>
        <taxon>Bacteroidota</taxon>
        <taxon>Cytophagia</taxon>
        <taxon>Cytophagales</taxon>
    </lineage>
</organism>
<dbReference type="AlphaFoldDB" id="A0A9X0HJ74"/>
<dbReference type="InterPro" id="IPR046897">
    <property type="entry name" value="ABC-3C_MC6"/>
</dbReference>